<evidence type="ECO:0000256" key="1">
    <source>
        <dbReference type="SAM" id="Phobius"/>
    </source>
</evidence>
<name>A0ABW0LCY4_9BURK</name>
<reference evidence="3" key="1">
    <citation type="journal article" date="2019" name="Int. J. Syst. Evol. Microbiol.">
        <title>The Global Catalogue of Microorganisms (GCM) 10K type strain sequencing project: providing services to taxonomists for standard genome sequencing and annotation.</title>
        <authorList>
            <consortium name="The Broad Institute Genomics Platform"/>
            <consortium name="The Broad Institute Genome Sequencing Center for Infectious Disease"/>
            <person name="Wu L."/>
            <person name="Ma J."/>
        </authorList>
    </citation>
    <scope>NUCLEOTIDE SEQUENCE [LARGE SCALE GENOMIC DNA]</scope>
    <source>
        <strain evidence="3">KACC 12649</strain>
    </source>
</reference>
<evidence type="ECO:0000313" key="2">
    <source>
        <dbReference type="EMBL" id="MFC5462256.1"/>
    </source>
</evidence>
<sequence>MSALVAPSRSLRTMLALFALANIGAAVAVAVVLPERFAGAQLCAVFFLLAGLISLHGCVSATKTHQIDVSGTGAIRLTVQQEMGADTLASSGIVVMLLPETLVWSQLLLLHLGDAHGKRTVVPVLRDSLARPEYRALRVALGGLCGRGSPAATTNEIL</sequence>
<feature type="transmembrane region" description="Helical" evidence="1">
    <location>
        <begin position="39"/>
        <end position="59"/>
    </location>
</feature>
<organism evidence="2 3">
    <name type="scientific">Massilia niabensis</name>
    <dbReference type="NCBI Taxonomy" id="544910"/>
    <lineage>
        <taxon>Bacteria</taxon>
        <taxon>Pseudomonadati</taxon>
        <taxon>Pseudomonadota</taxon>
        <taxon>Betaproteobacteria</taxon>
        <taxon>Burkholderiales</taxon>
        <taxon>Oxalobacteraceae</taxon>
        <taxon>Telluria group</taxon>
        <taxon>Massilia</taxon>
    </lineage>
</organism>
<keyword evidence="1" id="KW-1133">Transmembrane helix</keyword>
<proteinExistence type="predicted"/>
<keyword evidence="1" id="KW-0472">Membrane</keyword>
<keyword evidence="3" id="KW-1185">Reference proteome</keyword>
<evidence type="ECO:0000313" key="3">
    <source>
        <dbReference type="Proteomes" id="UP001596050"/>
    </source>
</evidence>
<dbReference type="Proteomes" id="UP001596050">
    <property type="component" value="Unassembled WGS sequence"/>
</dbReference>
<dbReference type="Pfam" id="PF07254">
    <property type="entry name" value="Cpta_toxin"/>
    <property type="match status" value="1"/>
</dbReference>
<dbReference type="EMBL" id="JBHSMU010000015">
    <property type="protein sequence ID" value="MFC5462256.1"/>
    <property type="molecule type" value="Genomic_DNA"/>
</dbReference>
<comment type="caution">
    <text evidence="2">The sequence shown here is derived from an EMBL/GenBank/DDBJ whole genome shotgun (WGS) entry which is preliminary data.</text>
</comment>
<feature type="transmembrane region" description="Helical" evidence="1">
    <location>
        <begin position="12"/>
        <end position="33"/>
    </location>
</feature>
<protein>
    <submittedName>
        <fullName evidence="2">Protein YgfX</fullName>
    </submittedName>
</protein>
<dbReference type="InterPro" id="IPR009883">
    <property type="entry name" value="YgfX"/>
</dbReference>
<gene>
    <name evidence="2" type="ORF">ACFPN5_20805</name>
</gene>
<accession>A0ABW0LCY4</accession>
<keyword evidence="1" id="KW-0812">Transmembrane</keyword>